<evidence type="ECO:0000313" key="1">
    <source>
        <dbReference type="EMBL" id="CAK9097092.1"/>
    </source>
</evidence>
<keyword evidence="2" id="KW-1185">Reference proteome</keyword>
<dbReference type="Proteomes" id="UP001642464">
    <property type="component" value="Unassembled WGS sequence"/>
</dbReference>
<proteinExistence type="predicted"/>
<protein>
    <submittedName>
        <fullName evidence="1">Uncharacterized protein</fullName>
    </submittedName>
</protein>
<feature type="non-terminal residue" evidence="1">
    <location>
        <position position="1"/>
    </location>
</feature>
<organism evidence="1 2">
    <name type="scientific">Durusdinium trenchii</name>
    <dbReference type="NCBI Taxonomy" id="1381693"/>
    <lineage>
        <taxon>Eukaryota</taxon>
        <taxon>Sar</taxon>
        <taxon>Alveolata</taxon>
        <taxon>Dinophyceae</taxon>
        <taxon>Suessiales</taxon>
        <taxon>Symbiodiniaceae</taxon>
        <taxon>Durusdinium</taxon>
    </lineage>
</organism>
<name>A0ABP0R959_9DINO</name>
<reference evidence="1 2" key="1">
    <citation type="submission" date="2024-02" db="EMBL/GenBank/DDBJ databases">
        <authorList>
            <person name="Chen Y."/>
            <person name="Shah S."/>
            <person name="Dougan E. K."/>
            <person name="Thang M."/>
            <person name="Chan C."/>
        </authorList>
    </citation>
    <scope>NUCLEOTIDE SEQUENCE [LARGE SCALE GENOMIC DNA]</scope>
</reference>
<comment type="caution">
    <text evidence="1">The sequence shown here is derived from an EMBL/GenBank/DDBJ whole genome shotgun (WGS) entry which is preliminary data.</text>
</comment>
<dbReference type="EMBL" id="CAXAMM010041063">
    <property type="protein sequence ID" value="CAK9097092.1"/>
    <property type="molecule type" value="Genomic_DNA"/>
</dbReference>
<sequence>AFYNEQGMEDQEFDIEIFLGHRIYPCGFALKLANIYKELTCDSSVPEDPEAYK</sequence>
<evidence type="ECO:0000313" key="2">
    <source>
        <dbReference type="Proteomes" id="UP001642464"/>
    </source>
</evidence>
<feature type="non-terminal residue" evidence="1">
    <location>
        <position position="53"/>
    </location>
</feature>
<gene>
    <name evidence="1" type="ORF">SCF082_LOCUS45559</name>
</gene>
<accession>A0ABP0R959</accession>